<reference evidence="1" key="2">
    <citation type="submission" date="2020-05" db="EMBL/GenBank/DDBJ databases">
        <authorList>
            <person name="Kim H.-S."/>
            <person name="Proctor R.H."/>
            <person name="Brown D.W."/>
        </authorList>
    </citation>
    <scope>NUCLEOTIDE SEQUENCE</scope>
    <source>
        <strain evidence="1">NRRL 22465</strain>
    </source>
</reference>
<gene>
    <name evidence="1" type="ORF">FZEAL_1355</name>
</gene>
<evidence type="ECO:0000313" key="1">
    <source>
        <dbReference type="EMBL" id="KAF4983198.1"/>
    </source>
</evidence>
<dbReference type="EMBL" id="JABEYC010000077">
    <property type="protein sequence ID" value="KAF4983198.1"/>
    <property type="molecule type" value="Genomic_DNA"/>
</dbReference>
<proteinExistence type="predicted"/>
<dbReference type="Proteomes" id="UP000635477">
    <property type="component" value="Unassembled WGS sequence"/>
</dbReference>
<keyword evidence="2" id="KW-1185">Reference proteome</keyword>
<name>A0A8H4UTF3_9HYPO</name>
<accession>A0A8H4UTF3</accession>
<reference evidence="1" key="1">
    <citation type="journal article" date="2020" name="BMC Genomics">
        <title>Correction to: Identification and distribution of gene clusters required for synthesis of sphingolipid metabolism inhibitors in diverse species of the filamentous fungus Fusarium.</title>
        <authorList>
            <person name="Kim H.S."/>
            <person name="Lohmar J.M."/>
            <person name="Busman M."/>
            <person name="Brown D.W."/>
            <person name="Naumann T.A."/>
            <person name="Divon H.H."/>
            <person name="Lysoe E."/>
            <person name="Uhlig S."/>
            <person name="Proctor R.H."/>
        </authorList>
    </citation>
    <scope>NUCLEOTIDE SEQUENCE</scope>
    <source>
        <strain evidence="1">NRRL 22465</strain>
    </source>
</reference>
<protein>
    <submittedName>
        <fullName evidence="1">Uncharacterized protein</fullName>
    </submittedName>
</protein>
<evidence type="ECO:0000313" key="2">
    <source>
        <dbReference type="Proteomes" id="UP000635477"/>
    </source>
</evidence>
<dbReference type="AlphaFoldDB" id="A0A8H4UTF3"/>
<sequence length="106" mass="11730">MNRRVHWKSNAGITRLLIGPRPTPAECQVRPGLQQLDMTDVPVPALAGIFQGEKCMEEYLKLPPKLPEPGLALSVKSTAHPSSPNWHWPLRVLTSQLPLILVSPIP</sequence>
<organism evidence="1 2">
    <name type="scientific">Fusarium zealandicum</name>
    <dbReference type="NCBI Taxonomy" id="1053134"/>
    <lineage>
        <taxon>Eukaryota</taxon>
        <taxon>Fungi</taxon>
        <taxon>Dikarya</taxon>
        <taxon>Ascomycota</taxon>
        <taxon>Pezizomycotina</taxon>
        <taxon>Sordariomycetes</taxon>
        <taxon>Hypocreomycetidae</taxon>
        <taxon>Hypocreales</taxon>
        <taxon>Nectriaceae</taxon>
        <taxon>Fusarium</taxon>
        <taxon>Fusarium staphyleae species complex</taxon>
    </lineage>
</organism>
<comment type="caution">
    <text evidence="1">The sequence shown here is derived from an EMBL/GenBank/DDBJ whole genome shotgun (WGS) entry which is preliminary data.</text>
</comment>